<dbReference type="Gene3D" id="3.40.50.850">
    <property type="entry name" value="Isochorismatase-like"/>
    <property type="match status" value="1"/>
</dbReference>
<evidence type="ECO:0000313" key="4">
    <source>
        <dbReference type="Proteomes" id="UP000646478"/>
    </source>
</evidence>
<dbReference type="EMBL" id="BMHH01000003">
    <property type="protein sequence ID" value="GGA84259.1"/>
    <property type="molecule type" value="Genomic_DNA"/>
</dbReference>
<dbReference type="InterPro" id="IPR036380">
    <property type="entry name" value="Isochorismatase-like_sf"/>
</dbReference>
<organism evidence="3 4">
    <name type="scientific">Brucella endophytica</name>
    <dbReference type="NCBI Taxonomy" id="1963359"/>
    <lineage>
        <taxon>Bacteria</taxon>
        <taxon>Pseudomonadati</taxon>
        <taxon>Pseudomonadota</taxon>
        <taxon>Alphaproteobacteria</taxon>
        <taxon>Hyphomicrobiales</taxon>
        <taxon>Brucellaceae</taxon>
        <taxon>Brucella/Ochrobactrum group</taxon>
        <taxon>Brucella</taxon>
    </lineage>
</organism>
<sequence length="190" mass="20606">MKTAFIGLDYIVDIVDPSGKIAASAGQVKERGVIAKANEALKIAHDKGWLSILVKVGFSRGYKDQPKNSPLFGRANELDALALDGPGTGFHEDLRSDFADLIMVKPRVSPFYGTGLEAALRANRIERLIVAGVSSAWAVEAATRDAHDRDYEVYIAEDACAAANTEEHEAAMKRLARIAKIIHVGDMRTL</sequence>
<protein>
    <submittedName>
        <fullName evidence="3">Isochorismatase</fullName>
    </submittedName>
</protein>
<gene>
    <name evidence="3" type="ORF">GCM10011491_09670</name>
</gene>
<dbReference type="Pfam" id="PF00857">
    <property type="entry name" value="Isochorismatase"/>
    <property type="match status" value="1"/>
</dbReference>
<evidence type="ECO:0000313" key="3">
    <source>
        <dbReference type="EMBL" id="GGA84259.1"/>
    </source>
</evidence>
<dbReference type="AlphaFoldDB" id="A0A916WB19"/>
<dbReference type="RefSeq" id="WP_188822036.1">
    <property type="nucleotide sequence ID" value="NZ_BMHH01000003.1"/>
</dbReference>
<evidence type="ECO:0000259" key="2">
    <source>
        <dbReference type="Pfam" id="PF00857"/>
    </source>
</evidence>
<comment type="caution">
    <text evidence="3">The sequence shown here is derived from an EMBL/GenBank/DDBJ whole genome shotgun (WGS) entry which is preliminary data.</text>
</comment>
<dbReference type="SUPFAM" id="SSF52499">
    <property type="entry name" value="Isochorismatase-like hydrolases"/>
    <property type="match status" value="1"/>
</dbReference>
<name>A0A916WB19_9HYPH</name>
<reference evidence="3" key="2">
    <citation type="submission" date="2020-09" db="EMBL/GenBank/DDBJ databases">
        <authorList>
            <person name="Sun Q."/>
            <person name="Zhou Y."/>
        </authorList>
    </citation>
    <scope>NUCLEOTIDE SEQUENCE</scope>
    <source>
        <strain evidence="3">CGMCC 1.15082</strain>
    </source>
</reference>
<dbReference type="InterPro" id="IPR000868">
    <property type="entry name" value="Isochorismatase-like_dom"/>
</dbReference>
<evidence type="ECO:0000256" key="1">
    <source>
        <dbReference type="ARBA" id="ARBA00022801"/>
    </source>
</evidence>
<reference evidence="3" key="1">
    <citation type="journal article" date="2014" name="Int. J. Syst. Evol. Microbiol.">
        <title>Complete genome sequence of Corynebacterium casei LMG S-19264T (=DSM 44701T), isolated from a smear-ripened cheese.</title>
        <authorList>
            <consortium name="US DOE Joint Genome Institute (JGI-PGF)"/>
            <person name="Walter F."/>
            <person name="Albersmeier A."/>
            <person name="Kalinowski J."/>
            <person name="Ruckert C."/>
        </authorList>
    </citation>
    <scope>NUCLEOTIDE SEQUENCE</scope>
    <source>
        <strain evidence="3">CGMCC 1.15082</strain>
    </source>
</reference>
<feature type="domain" description="Isochorismatase-like" evidence="2">
    <location>
        <begin position="4"/>
        <end position="182"/>
    </location>
</feature>
<accession>A0A916WB19</accession>
<dbReference type="PANTHER" id="PTHR43540:SF1">
    <property type="entry name" value="ISOCHORISMATASE HYDROLASE"/>
    <property type="match status" value="1"/>
</dbReference>
<dbReference type="Proteomes" id="UP000646478">
    <property type="component" value="Unassembled WGS sequence"/>
</dbReference>
<keyword evidence="4" id="KW-1185">Reference proteome</keyword>
<dbReference type="InterPro" id="IPR050272">
    <property type="entry name" value="Isochorismatase-like_hydrls"/>
</dbReference>
<dbReference type="PANTHER" id="PTHR43540">
    <property type="entry name" value="PEROXYUREIDOACRYLATE/UREIDOACRYLATE AMIDOHYDROLASE-RELATED"/>
    <property type="match status" value="1"/>
</dbReference>
<proteinExistence type="predicted"/>
<keyword evidence="1" id="KW-0378">Hydrolase</keyword>
<dbReference type="GO" id="GO:0016787">
    <property type="term" value="F:hydrolase activity"/>
    <property type="evidence" value="ECO:0007669"/>
    <property type="project" value="UniProtKB-KW"/>
</dbReference>
<dbReference type="CDD" id="cd00431">
    <property type="entry name" value="cysteine_hydrolases"/>
    <property type="match status" value="1"/>
</dbReference>